<gene>
    <name evidence="2" type="ORF">ABV408_04305</name>
</gene>
<feature type="region of interest" description="Disordered" evidence="1">
    <location>
        <begin position="18"/>
        <end position="37"/>
    </location>
</feature>
<proteinExistence type="predicted"/>
<dbReference type="Pfam" id="PF02566">
    <property type="entry name" value="OsmC"/>
    <property type="match status" value="1"/>
</dbReference>
<dbReference type="InterPro" id="IPR003718">
    <property type="entry name" value="OsmC/Ohr_fam"/>
</dbReference>
<dbReference type="Gene3D" id="2.20.25.10">
    <property type="match status" value="1"/>
</dbReference>
<dbReference type="PANTHER" id="PTHR34352:SF1">
    <property type="entry name" value="PROTEIN YHFA"/>
    <property type="match status" value="1"/>
</dbReference>
<evidence type="ECO:0000313" key="2">
    <source>
        <dbReference type="EMBL" id="XCJ80396.1"/>
    </source>
</evidence>
<dbReference type="InterPro" id="IPR036102">
    <property type="entry name" value="OsmC/Ohrsf"/>
</dbReference>
<evidence type="ECO:0000256" key="1">
    <source>
        <dbReference type="SAM" id="MobiDB-lite"/>
    </source>
</evidence>
<accession>A0AB74U9E7</accession>
<dbReference type="NCBIfam" id="NF008009">
    <property type="entry name" value="PRK10738.1"/>
    <property type="match status" value="1"/>
</dbReference>
<dbReference type="AlphaFoldDB" id="A0AB74U9E7"/>
<name>A0AB74U9E7_9GAMM</name>
<dbReference type="PANTHER" id="PTHR34352">
    <property type="entry name" value="PROTEIN YHFA"/>
    <property type="match status" value="1"/>
</dbReference>
<dbReference type="EMBL" id="CP159578">
    <property type="protein sequence ID" value="XCJ80396.1"/>
    <property type="molecule type" value="Genomic_DNA"/>
</dbReference>
<dbReference type="Gene3D" id="3.30.300.20">
    <property type="match status" value="1"/>
</dbReference>
<dbReference type="InterPro" id="IPR015946">
    <property type="entry name" value="KH_dom-like_a/b"/>
</dbReference>
<protein>
    <submittedName>
        <fullName evidence="2">OsmC family protein</fullName>
    </submittedName>
</protein>
<organism evidence="2">
    <name type="scientific">Salinicola endophyticus</name>
    <dbReference type="NCBI Taxonomy" id="1949083"/>
    <lineage>
        <taxon>Bacteria</taxon>
        <taxon>Pseudomonadati</taxon>
        <taxon>Pseudomonadota</taxon>
        <taxon>Gammaproteobacteria</taxon>
        <taxon>Oceanospirillales</taxon>
        <taxon>Halomonadaceae</taxon>
        <taxon>Salinicola</taxon>
    </lineage>
</organism>
<reference evidence="2" key="1">
    <citation type="submission" date="2024-06" db="EMBL/GenBank/DDBJ databases">
        <title>Complete genome of Salinicola endophyticus HNIBRBA4755.</title>
        <authorList>
            <person name="Shin S.Y."/>
            <person name="Kang H."/>
            <person name="Song J."/>
        </authorList>
    </citation>
    <scope>NUCLEOTIDE SEQUENCE</scope>
    <source>
        <strain evidence="2">HNIBRBA4755</strain>
    </source>
</reference>
<dbReference type="SUPFAM" id="SSF82784">
    <property type="entry name" value="OsmC-like"/>
    <property type="match status" value="1"/>
</dbReference>
<dbReference type="RefSeq" id="WP_035472326.1">
    <property type="nucleotide sequence ID" value="NZ_CP159578.1"/>
</dbReference>
<sequence length="139" mass="14949">MKATVKWTDGRQFVTESGSGHSVVIDGNPDHGGRNTGPRPMELVLMGLGGCTSFDVIQILEKARADVTDCVATLEAERFDGTPSVFTKIHVHFVVTGRGLKDAQVKRAVDLSAEKYCSASLMLAKGGVEITHDYEIVEA</sequence>